<dbReference type="GO" id="GO:0031047">
    <property type="term" value="P:regulatory ncRNA-mediated gene silencing"/>
    <property type="evidence" value="ECO:0007669"/>
    <property type="project" value="InterPro"/>
</dbReference>
<feature type="compositionally biased region" description="Polar residues" evidence="1">
    <location>
        <begin position="744"/>
        <end position="758"/>
    </location>
</feature>
<dbReference type="Gene3D" id="3.30.70.2890">
    <property type="entry name" value="XS domain"/>
    <property type="match status" value="1"/>
</dbReference>
<accession>A0PAD3</accession>
<feature type="domain" description="XS" evidence="2">
    <location>
        <begin position="957"/>
        <end position="1079"/>
    </location>
</feature>
<dbReference type="AlphaFoldDB" id="A0PAD3"/>
<proteinExistence type="predicted"/>
<name>A0PAD3_IPOTF</name>
<dbReference type="EMBL" id="AB263748">
    <property type="protein sequence ID" value="BAF37796.1"/>
    <property type="molecule type" value="Genomic_DNA"/>
</dbReference>
<feature type="compositionally biased region" description="Basic and acidic residues" evidence="1">
    <location>
        <begin position="301"/>
        <end position="314"/>
    </location>
</feature>
<organism evidence="3">
    <name type="scientific">Ipomoea trifida</name>
    <name type="common">Morning glory</name>
    <dbReference type="NCBI Taxonomy" id="35884"/>
    <lineage>
        <taxon>Eukaryota</taxon>
        <taxon>Viridiplantae</taxon>
        <taxon>Streptophyta</taxon>
        <taxon>Embryophyta</taxon>
        <taxon>Tracheophyta</taxon>
        <taxon>Spermatophyta</taxon>
        <taxon>Magnoliopsida</taxon>
        <taxon>eudicotyledons</taxon>
        <taxon>Gunneridae</taxon>
        <taxon>Pentapetalae</taxon>
        <taxon>asterids</taxon>
        <taxon>lamiids</taxon>
        <taxon>Solanales</taxon>
        <taxon>Convolvulaceae</taxon>
        <taxon>Ipomoeeae</taxon>
        <taxon>Ipomoea</taxon>
    </lineage>
</organism>
<dbReference type="Pfam" id="PF03468">
    <property type="entry name" value="XS"/>
    <property type="match status" value="1"/>
</dbReference>
<feature type="compositionally biased region" description="Basic residues" evidence="1">
    <location>
        <begin position="785"/>
        <end position="799"/>
    </location>
</feature>
<dbReference type="InterPro" id="IPR038588">
    <property type="entry name" value="XS_domain_sf"/>
</dbReference>
<evidence type="ECO:0000259" key="2">
    <source>
        <dbReference type="Pfam" id="PF03468"/>
    </source>
</evidence>
<feature type="region of interest" description="Disordered" evidence="1">
    <location>
        <begin position="821"/>
        <end position="845"/>
    </location>
</feature>
<feature type="compositionally biased region" description="Basic and acidic residues" evidence="1">
    <location>
        <begin position="78"/>
        <end position="97"/>
    </location>
</feature>
<dbReference type="PANTHER" id="PTHR46619">
    <property type="entry name" value="RNA RECOGNITION MOTIF XS DOMAIN PROTEIN-RELATED"/>
    <property type="match status" value="1"/>
</dbReference>
<evidence type="ECO:0000256" key="1">
    <source>
        <dbReference type="SAM" id="MobiDB-lite"/>
    </source>
</evidence>
<dbReference type="InterPro" id="IPR005380">
    <property type="entry name" value="XS_domain"/>
</dbReference>
<evidence type="ECO:0000313" key="3">
    <source>
        <dbReference type="EMBL" id="BAF37796.1"/>
    </source>
</evidence>
<sequence length="1104" mass="125312">MASSRSWCSFSVMQVKISGAEGMSRGVRYAGADRMARSPPRVPLRGRDRGFSPPRRDRDRRYSPRSDRYALTSRTRKHDYSPPRLHERDYFPPRAREQCYSPPRAQERQYSPPRAQERQYSPPRARERQYSPSRARERQYSPSRARERQYSPARARERRYTPPQPSSAQDQKHSQAPRLPIRDYLSPMRSQNREFVPNGNVNEADGRRGEYFHELERSRRMEKTYGGPDFGELKGVDSSNYGGVERWYGQSQSLRHHGTDGRNGGRHDGPPNSRRKYEFRDGLRATHGDSTSLKYQFSNLDDPRKSDVLDDPGDHGFSGARVSSELGNEGRPYLGLADSRSVPLEVDRRLRSSYEPPPSDIGVPARSSGFGDAGSYALGSHNFRMKLHRAEQNPLQGTLNLDELPTERKGLRDAYMETSTLNSLHHSKYDSSYMASSSHLNPFSNRSPTTVRNGIDSSFGENIHIPSDGIETCMGRLCEPMGCGQNSGIRSPKGQVDDNGIYLQSYFAQTEERHGSRMYSDIHGTKAIPNEFYRKNVGVSEEYNHQDTSGASFMDPNYDELSHQENMIGGKPWDYIPSKQGQSTLGYFGASGALEKREQEMKILEYEANNPDYERVLYKGHRSPCMLHNNEMDEHPCTFQERSDVLYRDNNPHLDEMNDSIQQRLIEKNQILPKSSTSRFKRKYGKDRKLSICGDLGITSSSNGRNAHRQGDNADIYLEGDKYSVSISKKLKVNHSKYGKNRRMSTTMASRLSKTSKYGNRDIKKRLGPYPQDVDATHSSVKKYSSLKHRLGPPPRKSHSTLPWLKNLTSYKVSEEDLNDLDESLPDQRDDRLESSVTQQKSEPVENLEDFKQLVDNAFFKFAKHLNETPARRTKYRNQGTSSCLKCIICGRDSEEFGDVESLVMHALTSSKAGVRSQHFGFHKALCLLMGWKSAEAPNSAWVHKVLPEDETLALKEDLIIWPPVVVIHNITITNTNPDERVVVSVEELETKLRDMGFGGKVCRGKPGNLSVLVVKFAATLSGLQEAERLGNLYAETKHGRAEFEQVSTGSCVSNEQVPLADKTEEILYGYLGIVEDLDKLDFESKRRSKLKSKKEIQSISVAT</sequence>
<feature type="compositionally biased region" description="Basic and acidic residues" evidence="1">
    <location>
        <begin position="257"/>
        <end position="276"/>
    </location>
</feature>
<reference evidence="3" key="1">
    <citation type="journal article" date="2007" name="Sex. Plant Reprod.">
        <title>Physical size of the S locus region defined by genetic recombination and genome sequencing in Ipomoea trifida, Convolvulaceae.</title>
        <authorList>
            <person name="Rahman M.H."/>
            <person name="Tsuchiya T."/>
            <person name="Suwabe K."/>
            <person name="Kohori J."/>
            <person name="Tomita R.N."/>
            <person name="Kagaya Y."/>
            <person name="Kobayashi I."/>
            <person name="Kakeda K."/>
            <person name="Kowyama Y."/>
        </authorList>
    </citation>
    <scope>NUCLEOTIDE SEQUENCE</scope>
</reference>
<feature type="region of interest" description="Disordered" evidence="1">
    <location>
        <begin position="737"/>
        <end position="802"/>
    </location>
</feature>
<feature type="region of interest" description="Disordered" evidence="1">
    <location>
        <begin position="253"/>
        <end position="276"/>
    </location>
</feature>
<feature type="region of interest" description="Disordered" evidence="1">
    <location>
        <begin position="293"/>
        <end position="334"/>
    </location>
</feature>
<feature type="compositionally biased region" description="Basic and acidic residues" evidence="1">
    <location>
        <begin position="124"/>
        <end position="160"/>
    </location>
</feature>
<protein>
    <recommendedName>
        <fullName evidence="2">XS domain-containing protein</fullName>
    </recommendedName>
</protein>
<feature type="region of interest" description="Disordered" evidence="1">
    <location>
        <begin position="19"/>
        <end position="209"/>
    </location>
</feature>
<feature type="compositionally biased region" description="Basic and acidic residues" evidence="1">
    <location>
        <begin position="45"/>
        <end position="68"/>
    </location>
</feature>
<dbReference type="PANTHER" id="PTHR46619:SF2">
    <property type="entry name" value="XS DOMAIN PROTEIN"/>
    <property type="match status" value="1"/>
</dbReference>